<dbReference type="EMBL" id="FTOJ01000008">
    <property type="protein sequence ID" value="SIS99830.1"/>
    <property type="molecule type" value="Genomic_DNA"/>
</dbReference>
<name>A0A1N7NNI4_9FLAO</name>
<protein>
    <recommendedName>
        <fullName evidence="3">DNA-binding protein</fullName>
    </recommendedName>
</protein>
<dbReference type="Proteomes" id="UP000186246">
    <property type="component" value="Unassembled WGS sequence"/>
</dbReference>
<evidence type="ECO:0000313" key="2">
    <source>
        <dbReference type="Proteomes" id="UP000186246"/>
    </source>
</evidence>
<dbReference type="OrthoDB" id="597977at2"/>
<accession>A0A1N7NNI4</accession>
<dbReference type="AlphaFoldDB" id="A0A1N7NNI4"/>
<organism evidence="1 2">
    <name type="scientific">Chryseobacterium piscicola</name>
    <dbReference type="NCBI Taxonomy" id="551459"/>
    <lineage>
        <taxon>Bacteria</taxon>
        <taxon>Pseudomonadati</taxon>
        <taxon>Bacteroidota</taxon>
        <taxon>Flavobacteriia</taxon>
        <taxon>Flavobacteriales</taxon>
        <taxon>Weeksellaceae</taxon>
        <taxon>Chryseobacterium group</taxon>
        <taxon>Chryseobacterium</taxon>
    </lineage>
</organism>
<evidence type="ECO:0008006" key="3">
    <source>
        <dbReference type="Google" id="ProtNLM"/>
    </source>
</evidence>
<evidence type="ECO:0000313" key="1">
    <source>
        <dbReference type="EMBL" id="SIS99830.1"/>
    </source>
</evidence>
<gene>
    <name evidence="1" type="ORF">SAMN05421796_108181</name>
</gene>
<sequence length="102" mass="12070">MSKDEIIMTILNQLLQEVSELKERLYLSKKVFNVKDFSFYSGFKESHIYKLTSKDEIDYSKPNGKMVFFDKEKIDAYLLKNPVKAKTSIENIALEYSFRKKI</sequence>
<dbReference type="STRING" id="551459.SAMN05421796_108181"/>
<dbReference type="RefSeq" id="WP_084566654.1">
    <property type="nucleotide sequence ID" value="NZ_FTOJ01000008.1"/>
</dbReference>
<reference evidence="2" key="1">
    <citation type="submission" date="2017-01" db="EMBL/GenBank/DDBJ databases">
        <authorList>
            <person name="Varghese N."/>
            <person name="Submissions S."/>
        </authorList>
    </citation>
    <scope>NUCLEOTIDE SEQUENCE [LARGE SCALE GENOMIC DNA]</scope>
    <source>
        <strain evidence="2">DSM 21068</strain>
    </source>
</reference>
<proteinExistence type="predicted"/>